<dbReference type="HOGENOM" id="CLU_032858_1_0_3"/>
<dbReference type="STRING" id="329726.AM1_0743"/>
<feature type="domain" description="Saccharopine dehydrogenase NADP binding" evidence="1">
    <location>
        <begin position="4"/>
        <end position="126"/>
    </location>
</feature>
<dbReference type="RefSeq" id="WP_012161371.1">
    <property type="nucleotide sequence ID" value="NC_009925.1"/>
</dbReference>
<protein>
    <submittedName>
        <fullName evidence="2">Saccharopine dehydrogenase</fullName>
    </submittedName>
</protein>
<name>B0CFA0_ACAM1</name>
<evidence type="ECO:0000313" key="3">
    <source>
        <dbReference type="Proteomes" id="UP000000268"/>
    </source>
</evidence>
<dbReference type="AlphaFoldDB" id="B0CFA0"/>
<dbReference type="Pfam" id="PF03435">
    <property type="entry name" value="Sacchrp_dh_NADP"/>
    <property type="match status" value="1"/>
</dbReference>
<dbReference type="KEGG" id="amr:AM1_0743"/>
<evidence type="ECO:0000313" key="2">
    <source>
        <dbReference type="EMBL" id="ABW25787.1"/>
    </source>
</evidence>
<accession>B0CFA0</accession>
<gene>
    <name evidence="2" type="primary">lys</name>
    <name evidence="2" type="ordered locus">AM1_0743</name>
</gene>
<dbReference type="Proteomes" id="UP000000268">
    <property type="component" value="Chromosome"/>
</dbReference>
<dbReference type="EMBL" id="CP000828">
    <property type="protein sequence ID" value="ABW25787.1"/>
    <property type="molecule type" value="Genomic_DNA"/>
</dbReference>
<organism evidence="2 3">
    <name type="scientific">Acaryochloris marina (strain MBIC 11017)</name>
    <dbReference type="NCBI Taxonomy" id="329726"/>
    <lineage>
        <taxon>Bacteria</taxon>
        <taxon>Bacillati</taxon>
        <taxon>Cyanobacteriota</taxon>
        <taxon>Cyanophyceae</taxon>
        <taxon>Acaryochloridales</taxon>
        <taxon>Acaryochloridaceae</taxon>
        <taxon>Acaryochloris</taxon>
    </lineage>
</organism>
<dbReference type="OrthoDB" id="528778at2"/>
<dbReference type="PANTHER" id="PTHR43796:SF2">
    <property type="entry name" value="CARBOXYNORSPERMIDINE SYNTHASE"/>
    <property type="match status" value="1"/>
</dbReference>
<sequence length="369" mass="40050">MSRVLVIGGGGRIGQSVASDLVKQLEADVTLTSRDVKTVQEAADGLASTAQALPLDLDDWVALDTAISSHDLVIHCAGPFHDRDARVLKSCIQNQVNYLDVSDHPSFTEKALQYQEQAQAAGVTAIINTGVFPGISNSMVRQDVEALDQPDTIHLSYVVAGTGGAGVTIMRTTFLGLIESFPGWLQGKWQPIQPYSGRETITFPSPYGRVNVFWFDVPERLTLPQTFPVQSVITKFGSVPEIYNGITWALAHWMPKSWLQNRRMIEFLSWGGFVTTQFTDRFSGVGVAMRSAVTGMREGQPTQAVSTLALPDTAIAAGYGTGSIAQLILTQTLEKPGVWPVEAAVPTSLFQQTMAQRNVQIEQVISSVP</sequence>
<dbReference type="eggNOG" id="COG1748">
    <property type="taxonomic scope" value="Bacteria"/>
</dbReference>
<dbReference type="PANTHER" id="PTHR43796">
    <property type="entry name" value="CARBOXYNORSPERMIDINE SYNTHASE"/>
    <property type="match status" value="1"/>
</dbReference>
<keyword evidence="3" id="KW-1185">Reference proteome</keyword>
<dbReference type="InterPro" id="IPR005097">
    <property type="entry name" value="Sacchrp_dh_NADP-bd"/>
</dbReference>
<dbReference type="Gene3D" id="3.30.360.10">
    <property type="entry name" value="Dihydrodipicolinate Reductase, domain 2"/>
    <property type="match status" value="1"/>
</dbReference>
<dbReference type="Gene3D" id="3.40.50.720">
    <property type="entry name" value="NAD(P)-binding Rossmann-like Domain"/>
    <property type="match status" value="1"/>
</dbReference>
<proteinExistence type="predicted"/>
<reference evidence="2 3" key="1">
    <citation type="journal article" date="2008" name="Proc. Natl. Acad. Sci. U.S.A.">
        <title>Niche adaptation and genome expansion in the chlorophyll d-producing cyanobacterium Acaryochloris marina.</title>
        <authorList>
            <person name="Swingley W.D."/>
            <person name="Chen M."/>
            <person name="Cheung P.C."/>
            <person name="Conrad A.L."/>
            <person name="Dejesa L.C."/>
            <person name="Hao J."/>
            <person name="Honchak B.M."/>
            <person name="Karbach L.E."/>
            <person name="Kurdoglu A."/>
            <person name="Lahiri S."/>
            <person name="Mastrian S.D."/>
            <person name="Miyashita H."/>
            <person name="Page L."/>
            <person name="Ramakrishna P."/>
            <person name="Satoh S."/>
            <person name="Sattley W.M."/>
            <person name="Shimada Y."/>
            <person name="Taylor H.L."/>
            <person name="Tomo T."/>
            <person name="Tsuchiya T."/>
            <person name="Wang Z.T."/>
            <person name="Raymond J."/>
            <person name="Mimuro M."/>
            <person name="Blankenship R.E."/>
            <person name="Touchman J.W."/>
        </authorList>
    </citation>
    <scope>NUCLEOTIDE SEQUENCE [LARGE SCALE GENOMIC DNA]</scope>
    <source>
        <strain evidence="3">MBIC 11017</strain>
    </source>
</reference>
<dbReference type="SUPFAM" id="SSF51735">
    <property type="entry name" value="NAD(P)-binding Rossmann-fold domains"/>
    <property type="match status" value="1"/>
</dbReference>
<evidence type="ECO:0000259" key="1">
    <source>
        <dbReference type="Pfam" id="PF03435"/>
    </source>
</evidence>
<dbReference type="InterPro" id="IPR036291">
    <property type="entry name" value="NAD(P)-bd_dom_sf"/>
</dbReference>